<dbReference type="GO" id="GO:0006450">
    <property type="term" value="P:regulation of translational fidelity"/>
    <property type="evidence" value="ECO:0007669"/>
    <property type="project" value="TreeGrafter"/>
</dbReference>
<evidence type="ECO:0000256" key="12">
    <source>
        <dbReference type="ARBA" id="ARBA00048366"/>
    </source>
</evidence>
<dbReference type="InterPro" id="IPR010987">
    <property type="entry name" value="Glutathione-S-Trfase_C-like"/>
</dbReference>
<comment type="subcellular location">
    <subcellularLocation>
        <location evidence="1">Cytoplasm</location>
    </subcellularLocation>
</comment>
<evidence type="ECO:0000256" key="5">
    <source>
        <dbReference type="ARBA" id="ARBA00022490"/>
    </source>
</evidence>
<dbReference type="PROSITE" id="PS50404">
    <property type="entry name" value="GST_NTER"/>
    <property type="match status" value="1"/>
</dbReference>
<keyword evidence="7" id="KW-0819">tRNA processing</keyword>
<dbReference type="PANTHER" id="PTHR17490:SF16">
    <property type="entry name" value="THREONYLCARBAMOYL-AMP SYNTHASE"/>
    <property type="match status" value="1"/>
</dbReference>
<keyword evidence="10" id="KW-0067">ATP-binding</keyword>
<dbReference type="SUPFAM" id="SSF55821">
    <property type="entry name" value="YrdC/RibB"/>
    <property type="match status" value="1"/>
</dbReference>
<dbReference type="InterPro" id="IPR050156">
    <property type="entry name" value="TC-AMP_synthase_SUA5"/>
</dbReference>
<dbReference type="InterPro" id="IPR004045">
    <property type="entry name" value="Glutathione_S-Trfase_N"/>
</dbReference>
<accession>A0A8H8QP81</accession>
<dbReference type="GO" id="GO:0002949">
    <property type="term" value="P:tRNA threonylcarbamoyladenosine modification"/>
    <property type="evidence" value="ECO:0007669"/>
    <property type="project" value="UniProtKB-ARBA"/>
</dbReference>
<dbReference type="CDD" id="cd03048">
    <property type="entry name" value="GST_N_Ure2p_like"/>
    <property type="match status" value="1"/>
</dbReference>
<feature type="domain" description="GST N-terminal" evidence="15">
    <location>
        <begin position="425"/>
        <end position="514"/>
    </location>
</feature>
<evidence type="ECO:0000256" key="4">
    <source>
        <dbReference type="ARBA" id="ARBA00015492"/>
    </source>
</evidence>
<dbReference type="FunFam" id="3.90.870.10:FF:000008">
    <property type="entry name" value="Threonylcarbamoyl-AMP synthase"/>
    <property type="match status" value="1"/>
</dbReference>
<comment type="caution">
    <text evidence="18">The sequence shown here is derived from an EMBL/GenBank/DDBJ whole genome shotgun (WGS) entry which is preliminary data.</text>
</comment>
<comment type="similarity">
    <text evidence="2">Belongs to the SUA5 family.</text>
</comment>
<dbReference type="Pfam" id="PF00043">
    <property type="entry name" value="GST_C"/>
    <property type="match status" value="1"/>
</dbReference>
<dbReference type="InterPro" id="IPR004046">
    <property type="entry name" value="GST_C"/>
</dbReference>
<evidence type="ECO:0000256" key="13">
    <source>
        <dbReference type="ARBA" id="ARBA00056339"/>
    </source>
</evidence>
<evidence type="ECO:0000256" key="2">
    <source>
        <dbReference type="ARBA" id="ARBA00007663"/>
    </source>
</evidence>
<dbReference type="PROSITE" id="PS50405">
    <property type="entry name" value="GST_CTER"/>
    <property type="match status" value="1"/>
</dbReference>
<dbReference type="Gene3D" id="3.90.870.10">
    <property type="entry name" value="DHBP synthase"/>
    <property type="match status" value="1"/>
</dbReference>
<dbReference type="GO" id="GO:0003725">
    <property type="term" value="F:double-stranded RNA binding"/>
    <property type="evidence" value="ECO:0007669"/>
    <property type="project" value="InterPro"/>
</dbReference>
<evidence type="ECO:0000256" key="8">
    <source>
        <dbReference type="ARBA" id="ARBA00022695"/>
    </source>
</evidence>
<evidence type="ECO:0000259" key="15">
    <source>
        <dbReference type="PROSITE" id="PS50404"/>
    </source>
</evidence>
<keyword evidence="6" id="KW-0808">Transferase</keyword>
<keyword evidence="8" id="KW-0548">Nucleotidyltransferase</keyword>
<evidence type="ECO:0000256" key="10">
    <source>
        <dbReference type="ARBA" id="ARBA00022840"/>
    </source>
</evidence>
<dbReference type="InterPro" id="IPR036249">
    <property type="entry name" value="Thioredoxin-like_sf"/>
</dbReference>
<dbReference type="PROSITE" id="PS51163">
    <property type="entry name" value="YRDC"/>
    <property type="match status" value="1"/>
</dbReference>
<dbReference type="InterPro" id="IPR040079">
    <property type="entry name" value="Glutathione_S-Trfase"/>
</dbReference>
<keyword evidence="5" id="KW-0963">Cytoplasm</keyword>
<proteinExistence type="inferred from homology"/>
<feature type="compositionally biased region" description="Polar residues" evidence="14">
    <location>
        <begin position="345"/>
        <end position="359"/>
    </location>
</feature>
<dbReference type="InterPro" id="IPR006070">
    <property type="entry name" value="Sua5-like_dom"/>
</dbReference>
<dbReference type="GO" id="GO:0061710">
    <property type="term" value="F:L-threonylcarbamoyladenylate synthase"/>
    <property type="evidence" value="ECO:0007669"/>
    <property type="project" value="UniProtKB-EC"/>
</dbReference>
<dbReference type="EMBL" id="ULHB01000086">
    <property type="protein sequence ID" value="SYW81008.1"/>
    <property type="molecule type" value="Genomic_DNA"/>
</dbReference>
<dbReference type="GO" id="GO:0000049">
    <property type="term" value="F:tRNA binding"/>
    <property type="evidence" value="ECO:0007669"/>
    <property type="project" value="TreeGrafter"/>
</dbReference>
<comment type="function">
    <text evidence="13">Required for the formation of a threonylcarbamoyl group on adenosine at position 37 (t(6)A37) in tRNAs that read codons beginning with adenine. Likely catalyzes the conversion of L-threonine, HCO(3)(-)/CO(2) and ATP to give threonylcarbamoyl-AMP (TC-AMP) as the acyladenylate intermediate, with the release of diphosphate. Required for normal translation, by ensuring translation fidelity at the level of codon recognition, appropriate translation initiation selection and maintenance of reading frame. Also involved in telomere replication. Binds to single-stranded telomeric (ssTG) DNA and positively regulates telomere length.</text>
</comment>
<dbReference type="InterPro" id="IPR005145">
    <property type="entry name" value="Sua5_C"/>
</dbReference>
<evidence type="ECO:0000256" key="3">
    <source>
        <dbReference type="ARBA" id="ARBA00012584"/>
    </source>
</evidence>
<gene>
    <name evidence="18" type="ORF">UBRO2_04040</name>
</gene>
<dbReference type="AlphaFoldDB" id="A0A8H8QP81"/>
<dbReference type="NCBIfam" id="TIGR00057">
    <property type="entry name" value="L-threonylcarbamoyladenylate synthase"/>
    <property type="match status" value="1"/>
</dbReference>
<evidence type="ECO:0000256" key="7">
    <source>
        <dbReference type="ARBA" id="ARBA00022694"/>
    </source>
</evidence>
<dbReference type="SFLD" id="SFLDS00019">
    <property type="entry name" value="Glutathione_Transferase_(cytos"/>
    <property type="match status" value="1"/>
</dbReference>
<dbReference type="InterPro" id="IPR017945">
    <property type="entry name" value="DHBP_synth_RibB-like_a/b_dom"/>
</dbReference>
<evidence type="ECO:0000256" key="14">
    <source>
        <dbReference type="SAM" id="MobiDB-lite"/>
    </source>
</evidence>
<dbReference type="PANTHER" id="PTHR17490">
    <property type="entry name" value="SUA5"/>
    <property type="match status" value="1"/>
</dbReference>
<dbReference type="Pfam" id="PF01300">
    <property type="entry name" value="Sua5_yciO_yrdC"/>
    <property type="match status" value="1"/>
</dbReference>
<sequence>MSPSSPHPQTEEPGYPDRTFTTQLLPCDPTSPLTFSEAGPSRYIHASEPYTKAIPLITSPLTRSSLSTAAAHLRSNQLVSFPSETVYGLGANALSQSAVSKIYAAKKRPADNPLIVHVSDLSMLDTLLPPTYQLGAAYEALVKAFWPGALTLLFPVDADKPAVPSVVTCGHASVAVRMPSHPIARALIATSRLPIAAPSANASGRPSPTTAGHVMRDLGGALDSHPNQEAGREHKGRLKYILDGGPCQVGVESTVVDGITAENELRVLRPGGVTVEQIAQVLKEAGLQCNLKLSVYGKDMERSSEQESNPTTPGMKYKHYSPTARVVMLLSTKLFPSAIARPCHSSPTSSTQAVNSLINQSPSSTRTTPQSFAKVVREQIASHLASSNAGTGKINIGLMTTPDSDLSRHIFSSFTPSLSAHDTTMKPVILYTAGTPNGQKCSNFTEELRSAYPDFQVEYVSISLGKNEQKEAWFLEINPNGRIPALKDPNRGGHCVFESAAIILYLEKHYDPKHIFSWNEEGDGIDKRSEVLSWIFFVHGGIGPMQEDIPYGKTRYIEETKRLYSVLDSRLRTHRWLVDDKYSIADINAYPWLQYYKWAGLKDEDVPQSVKDYIDRNWERPAVKEGMKVPGGNLEWIEKMRSKDFFEKHADEAEKKAAEASKWIQDAMKKDPQSKV</sequence>
<dbReference type="EC" id="2.7.7.87" evidence="3"/>
<dbReference type="Gene3D" id="3.40.30.10">
    <property type="entry name" value="Glutaredoxin"/>
    <property type="match status" value="1"/>
</dbReference>
<dbReference type="Proteomes" id="UP000658997">
    <property type="component" value="Unassembled WGS sequence"/>
</dbReference>
<dbReference type="SUPFAM" id="SSF52833">
    <property type="entry name" value="Thioredoxin-like"/>
    <property type="match status" value="1"/>
</dbReference>
<dbReference type="Pfam" id="PF03481">
    <property type="entry name" value="Sua5_C"/>
    <property type="match status" value="1"/>
</dbReference>
<keyword evidence="19" id="KW-1185">Reference proteome</keyword>
<evidence type="ECO:0000256" key="1">
    <source>
        <dbReference type="ARBA" id="ARBA00004496"/>
    </source>
</evidence>
<evidence type="ECO:0000256" key="9">
    <source>
        <dbReference type="ARBA" id="ARBA00022741"/>
    </source>
</evidence>
<dbReference type="SFLD" id="SFLDG00358">
    <property type="entry name" value="Main_(cytGST)"/>
    <property type="match status" value="1"/>
</dbReference>
<feature type="domain" description="GST C-terminal" evidence="16">
    <location>
        <begin position="508"/>
        <end position="646"/>
    </location>
</feature>
<feature type="domain" description="YrdC-like" evidence="17">
    <location>
        <begin position="63"/>
        <end position="273"/>
    </location>
</feature>
<comment type="catalytic activity">
    <reaction evidence="12">
        <text>L-threonine + hydrogencarbonate + ATP = L-threonylcarbamoyladenylate + diphosphate + H2O</text>
        <dbReference type="Rhea" id="RHEA:36407"/>
        <dbReference type="ChEBI" id="CHEBI:15377"/>
        <dbReference type="ChEBI" id="CHEBI:17544"/>
        <dbReference type="ChEBI" id="CHEBI:30616"/>
        <dbReference type="ChEBI" id="CHEBI:33019"/>
        <dbReference type="ChEBI" id="CHEBI:57926"/>
        <dbReference type="ChEBI" id="CHEBI:73682"/>
        <dbReference type="EC" id="2.7.7.87"/>
    </reaction>
</comment>
<reference evidence="18" key="1">
    <citation type="submission" date="2018-08" db="EMBL/GenBank/DDBJ databases">
        <authorList>
            <person name="Guldener U."/>
        </authorList>
    </citation>
    <scope>NUCLEOTIDE SEQUENCE</scope>
    <source>
        <strain evidence="18">UB2</strain>
    </source>
</reference>
<dbReference type="SUPFAM" id="SSF47616">
    <property type="entry name" value="GST C-terminal domain-like"/>
    <property type="match status" value="1"/>
</dbReference>
<organism evidence="18 19">
    <name type="scientific">Ustilago bromivora</name>
    <dbReference type="NCBI Taxonomy" id="307758"/>
    <lineage>
        <taxon>Eukaryota</taxon>
        <taxon>Fungi</taxon>
        <taxon>Dikarya</taxon>
        <taxon>Basidiomycota</taxon>
        <taxon>Ustilaginomycotina</taxon>
        <taxon>Ustilaginomycetes</taxon>
        <taxon>Ustilaginales</taxon>
        <taxon>Ustilaginaceae</taxon>
        <taxon>Ustilago</taxon>
    </lineage>
</organism>
<protein>
    <recommendedName>
        <fullName evidence="4">Threonylcarbamoyl-AMP synthase</fullName>
        <ecNumber evidence="3">2.7.7.87</ecNumber>
    </recommendedName>
    <alternativeName>
        <fullName evidence="11">L-threonylcarbamoyladenylate synthase</fullName>
    </alternativeName>
</protein>
<name>A0A8H8QP81_9BASI</name>
<evidence type="ECO:0000259" key="17">
    <source>
        <dbReference type="PROSITE" id="PS51163"/>
    </source>
</evidence>
<dbReference type="InterPro" id="IPR038385">
    <property type="entry name" value="Sua5/YwlC_C"/>
</dbReference>
<dbReference type="GO" id="GO:0005737">
    <property type="term" value="C:cytoplasm"/>
    <property type="evidence" value="ECO:0007669"/>
    <property type="project" value="UniProtKB-SubCell"/>
</dbReference>
<evidence type="ECO:0000256" key="11">
    <source>
        <dbReference type="ARBA" id="ARBA00029774"/>
    </source>
</evidence>
<keyword evidence="9" id="KW-0547">Nucleotide-binding</keyword>
<evidence type="ECO:0000256" key="6">
    <source>
        <dbReference type="ARBA" id="ARBA00022679"/>
    </source>
</evidence>
<evidence type="ECO:0000313" key="18">
    <source>
        <dbReference type="EMBL" id="SYW81008.1"/>
    </source>
</evidence>
<evidence type="ECO:0000313" key="19">
    <source>
        <dbReference type="Proteomes" id="UP000658997"/>
    </source>
</evidence>
<dbReference type="GO" id="GO:0005524">
    <property type="term" value="F:ATP binding"/>
    <property type="evidence" value="ECO:0007669"/>
    <property type="project" value="UniProtKB-KW"/>
</dbReference>
<dbReference type="Gene3D" id="3.40.50.11030">
    <property type="entry name" value="Threonylcarbamoyl-AMP synthase, C-terminal domain"/>
    <property type="match status" value="1"/>
</dbReference>
<feature type="region of interest" description="Disordered" evidence="14">
    <location>
        <begin position="344"/>
        <end position="366"/>
    </location>
</feature>
<dbReference type="InterPro" id="IPR036282">
    <property type="entry name" value="Glutathione-S-Trfase_C_sf"/>
</dbReference>
<dbReference type="Pfam" id="PF02798">
    <property type="entry name" value="GST_N"/>
    <property type="match status" value="1"/>
</dbReference>
<dbReference type="Gene3D" id="1.20.1050.10">
    <property type="match status" value="1"/>
</dbReference>
<evidence type="ECO:0000259" key="16">
    <source>
        <dbReference type="PROSITE" id="PS50405"/>
    </source>
</evidence>